<proteinExistence type="inferred from homology"/>
<dbReference type="FunFam" id="1.10.287.110:FF:000014">
    <property type="entry name" value="dnaJ homolog subfamily A member 1"/>
    <property type="match status" value="1"/>
</dbReference>
<sequence length="388" mass="43465">MVKDTKYYDILGVSPTSTDTEIKKAYRKAALKYHPDKNPNEGEKFKLISRAYEVLSDEKKRRVYDQGGEEALQEGGGGGGGHNPMDIFEMFFGGGRRNRERAAKDVIHQMNVSLEQLYNGVTKKLKLGRMVVCEKCDGVGGKKESVTKCRNCDGHGIEIRQMQIGPGMVQQIQRTCSSCKGEGEVIRELCTTCKGNKRVRQESILEVHIEKGMKDDEKIIFYGKGDQEPGLEPGNVVIVLDEQPHHVFARKGDNLIMEMKLTLSEALCGCTKSIQTLDGRKLVFNLLPGEVIKHAEIRTIHCEGMPHRRNPTEKGDLLIQFNVQFPTELSGSARSNLSKILPGKFEPLLPDDADERVLVKVSERQQRSHGNYSDEDHHGGQSVRCQTQ</sequence>
<dbReference type="Pfam" id="PF00226">
    <property type="entry name" value="DnaJ"/>
    <property type="match status" value="1"/>
</dbReference>
<accession>A0AA39MA85</accession>
<dbReference type="InterPro" id="IPR001305">
    <property type="entry name" value="HSP_DnaJ_Cys-rich_dom"/>
</dbReference>
<dbReference type="Gene3D" id="1.10.287.110">
    <property type="entry name" value="DnaJ domain"/>
    <property type="match status" value="1"/>
</dbReference>
<evidence type="ECO:0000259" key="8">
    <source>
        <dbReference type="PROSITE" id="PS51188"/>
    </source>
</evidence>
<organism evidence="9 10">
    <name type="scientific">Steinernema hermaphroditum</name>
    <dbReference type="NCBI Taxonomy" id="289476"/>
    <lineage>
        <taxon>Eukaryota</taxon>
        <taxon>Metazoa</taxon>
        <taxon>Ecdysozoa</taxon>
        <taxon>Nematoda</taxon>
        <taxon>Chromadorea</taxon>
        <taxon>Rhabditida</taxon>
        <taxon>Tylenchina</taxon>
        <taxon>Panagrolaimomorpha</taxon>
        <taxon>Strongyloidoidea</taxon>
        <taxon>Steinernematidae</taxon>
        <taxon>Steinernema</taxon>
    </lineage>
</organism>
<dbReference type="SUPFAM" id="SSF49493">
    <property type="entry name" value="HSP40/DnaJ peptide-binding domain"/>
    <property type="match status" value="2"/>
</dbReference>
<evidence type="ECO:0000256" key="2">
    <source>
        <dbReference type="ARBA" id="ARBA00022737"/>
    </source>
</evidence>
<dbReference type="AlphaFoldDB" id="A0AA39MA85"/>
<keyword evidence="3 5" id="KW-0863">Zinc-finger</keyword>
<dbReference type="CDD" id="cd10719">
    <property type="entry name" value="DnaJ_zf"/>
    <property type="match status" value="1"/>
</dbReference>
<dbReference type="PANTHER" id="PTHR43888">
    <property type="entry name" value="DNAJ-LIKE-2, ISOFORM A-RELATED"/>
    <property type="match status" value="1"/>
</dbReference>
<dbReference type="GO" id="GO:0006457">
    <property type="term" value="P:protein folding"/>
    <property type="evidence" value="ECO:0007669"/>
    <property type="project" value="InterPro"/>
</dbReference>
<dbReference type="CDD" id="cd06257">
    <property type="entry name" value="DnaJ"/>
    <property type="match status" value="1"/>
</dbReference>
<dbReference type="GO" id="GO:0009408">
    <property type="term" value="P:response to heat"/>
    <property type="evidence" value="ECO:0007669"/>
    <property type="project" value="InterPro"/>
</dbReference>
<dbReference type="SMART" id="SM00271">
    <property type="entry name" value="DnaJ"/>
    <property type="match status" value="1"/>
</dbReference>
<dbReference type="InterPro" id="IPR036869">
    <property type="entry name" value="J_dom_sf"/>
</dbReference>
<name>A0AA39MA85_9BILA</name>
<dbReference type="GO" id="GO:0030544">
    <property type="term" value="F:Hsp70 protein binding"/>
    <property type="evidence" value="ECO:0007669"/>
    <property type="project" value="InterPro"/>
</dbReference>
<dbReference type="InterPro" id="IPR008971">
    <property type="entry name" value="HSP40/DnaJ_pept-bd"/>
</dbReference>
<dbReference type="GO" id="GO:0005524">
    <property type="term" value="F:ATP binding"/>
    <property type="evidence" value="ECO:0007669"/>
    <property type="project" value="InterPro"/>
</dbReference>
<evidence type="ECO:0000256" key="5">
    <source>
        <dbReference type="PROSITE-ProRule" id="PRU00546"/>
    </source>
</evidence>
<dbReference type="PROSITE" id="PS00636">
    <property type="entry name" value="DNAJ_1"/>
    <property type="match status" value="1"/>
</dbReference>
<protein>
    <submittedName>
        <fullName evidence="9">Uncharacterized protein</fullName>
    </submittedName>
</protein>
<dbReference type="PRINTS" id="PR00625">
    <property type="entry name" value="JDOMAIN"/>
</dbReference>
<evidence type="ECO:0000256" key="1">
    <source>
        <dbReference type="ARBA" id="ARBA00022723"/>
    </source>
</evidence>
<keyword evidence="10" id="KW-1185">Reference proteome</keyword>
<dbReference type="Gene3D" id="2.10.230.10">
    <property type="entry name" value="Heat shock protein DnaJ, cysteine-rich domain"/>
    <property type="match status" value="1"/>
</dbReference>
<dbReference type="FunFam" id="2.10.230.10:FF:000001">
    <property type="entry name" value="DnaJ subfamily A member 2"/>
    <property type="match status" value="1"/>
</dbReference>
<feature type="region of interest" description="Disordered" evidence="6">
    <location>
        <begin position="362"/>
        <end position="388"/>
    </location>
</feature>
<dbReference type="HAMAP" id="MF_01152">
    <property type="entry name" value="DnaJ"/>
    <property type="match status" value="1"/>
</dbReference>
<reference evidence="9" key="1">
    <citation type="submission" date="2023-06" db="EMBL/GenBank/DDBJ databases">
        <title>Genomic analysis of the entomopathogenic nematode Steinernema hermaphroditum.</title>
        <authorList>
            <person name="Schwarz E.M."/>
            <person name="Heppert J.K."/>
            <person name="Baniya A."/>
            <person name="Schwartz H.T."/>
            <person name="Tan C.-H."/>
            <person name="Antoshechkin I."/>
            <person name="Sternberg P.W."/>
            <person name="Goodrich-Blair H."/>
            <person name="Dillman A.R."/>
        </authorList>
    </citation>
    <scope>NUCLEOTIDE SEQUENCE</scope>
    <source>
        <strain evidence="9">PS9179</strain>
        <tissue evidence="9">Whole animal</tissue>
    </source>
</reference>
<feature type="zinc finger region" description="CR-type" evidence="5">
    <location>
        <begin position="120"/>
        <end position="202"/>
    </location>
</feature>
<dbReference type="InterPro" id="IPR001623">
    <property type="entry name" value="DnaJ_domain"/>
</dbReference>
<feature type="domain" description="CR-type" evidence="8">
    <location>
        <begin position="120"/>
        <end position="202"/>
    </location>
</feature>
<evidence type="ECO:0000313" key="10">
    <source>
        <dbReference type="Proteomes" id="UP001175271"/>
    </source>
</evidence>
<dbReference type="Pfam" id="PF00684">
    <property type="entry name" value="DnaJ_CXXCXGXG"/>
    <property type="match status" value="1"/>
</dbReference>
<keyword evidence="1 5" id="KW-0479">Metal-binding</keyword>
<comment type="caution">
    <text evidence="9">The sequence shown here is derived from an EMBL/GenBank/DDBJ whole genome shotgun (WGS) entry which is preliminary data.</text>
</comment>
<keyword evidence="4 5" id="KW-0862">Zinc</keyword>
<dbReference type="CDD" id="cd10747">
    <property type="entry name" value="DnaJ_C"/>
    <property type="match status" value="1"/>
</dbReference>
<dbReference type="GO" id="GO:0051082">
    <property type="term" value="F:unfolded protein binding"/>
    <property type="evidence" value="ECO:0007669"/>
    <property type="project" value="InterPro"/>
</dbReference>
<feature type="compositionally biased region" description="Basic and acidic residues" evidence="6">
    <location>
        <begin position="362"/>
        <end position="379"/>
    </location>
</feature>
<evidence type="ECO:0000256" key="3">
    <source>
        <dbReference type="ARBA" id="ARBA00022771"/>
    </source>
</evidence>
<keyword evidence="2" id="KW-0677">Repeat</keyword>
<dbReference type="InterPro" id="IPR002939">
    <property type="entry name" value="DnaJ_C"/>
</dbReference>
<dbReference type="SUPFAM" id="SSF57938">
    <property type="entry name" value="DnaJ/Hsp40 cysteine-rich domain"/>
    <property type="match status" value="1"/>
</dbReference>
<dbReference type="InterPro" id="IPR012724">
    <property type="entry name" value="DnaJ"/>
</dbReference>
<dbReference type="InterPro" id="IPR036410">
    <property type="entry name" value="HSP_DnaJ_Cys-rich_dom_sf"/>
</dbReference>
<dbReference type="SUPFAM" id="SSF46565">
    <property type="entry name" value="Chaperone J-domain"/>
    <property type="match status" value="1"/>
</dbReference>
<dbReference type="EMBL" id="JAUCMV010000001">
    <property type="protein sequence ID" value="KAK0426215.1"/>
    <property type="molecule type" value="Genomic_DNA"/>
</dbReference>
<feature type="domain" description="J" evidence="7">
    <location>
        <begin position="6"/>
        <end position="68"/>
    </location>
</feature>
<evidence type="ECO:0000256" key="4">
    <source>
        <dbReference type="ARBA" id="ARBA00022833"/>
    </source>
</evidence>
<dbReference type="Gene3D" id="2.60.260.20">
    <property type="entry name" value="Urease metallochaperone UreE, N-terminal domain"/>
    <property type="match status" value="2"/>
</dbReference>
<dbReference type="PROSITE" id="PS50076">
    <property type="entry name" value="DNAJ_2"/>
    <property type="match status" value="1"/>
</dbReference>
<dbReference type="InterPro" id="IPR044713">
    <property type="entry name" value="DNJA1/2-like"/>
</dbReference>
<dbReference type="FunFam" id="2.60.260.20:FF:000003">
    <property type="entry name" value="DnaJ subfamily A member 2"/>
    <property type="match status" value="1"/>
</dbReference>
<dbReference type="Pfam" id="PF01556">
    <property type="entry name" value="DnaJ_C"/>
    <property type="match status" value="1"/>
</dbReference>
<evidence type="ECO:0000313" key="9">
    <source>
        <dbReference type="EMBL" id="KAK0426215.1"/>
    </source>
</evidence>
<evidence type="ECO:0000259" key="7">
    <source>
        <dbReference type="PROSITE" id="PS50076"/>
    </source>
</evidence>
<dbReference type="GO" id="GO:0008270">
    <property type="term" value="F:zinc ion binding"/>
    <property type="evidence" value="ECO:0007669"/>
    <property type="project" value="UniProtKB-KW"/>
</dbReference>
<evidence type="ECO:0000256" key="6">
    <source>
        <dbReference type="SAM" id="MobiDB-lite"/>
    </source>
</evidence>
<dbReference type="InterPro" id="IPR018253">
    <property type="entry name" value="DnaJ_domain_CS"/>
</dbReference>
<dbReference type="Proteomes" id="UP001175271">
    <property type="component" value="Unassembled WGS sequence"/>
</dbReference>
<dbReference type="PROSITE" id="PS51188">
    <property type="entry name" value="ZF_CR"/>
    <property type="match status" value="1"/>
</dbReference>
<gene>
    <name evidence="9" type="ORF">QR680_009591</name>
</gene>